<keyword evidence="4 12" id="KW-0479">Metal-binding</keyword>
<dbReference type="GO" id="GO:0061799">
    <property type="term" value="F:cyclic pyranopterin monophosphate synthase activity"/>
    <property type="evidence" value="ECO:0007669"/>
    <property type="project" value="TreeGrafter"/>
</dbReference>
<comment type="cofactor">
    <cofactor evidence="12">
        <name>[4Fe-4S] cluster</name>
        <dbReference type="ChEBI" id="CHEBI:49883"/>
    </cofactor>
    <text evidence="12">Binds 2 [4Fe-4S] clusters. Binds 1 [4Fe-4S] cluster coordinated with 3 cysteines and an exchangeable S-adenosyl-L-methionine and 1 [4Fe-4S] cluster coordinated with 3 cysteines and the GTP-derived substrate.</text>
</comment>
<comment type="function">
    <text evidence="12">Catalyzes the cyclization of GTP to (8S)-3',8-cyclo-7,8-dihydroguanosine 5'-triphosphate.</text>
</comment>
<dbReference type="InterPro" id="IPR007197">
    <property type="entry name" value="rSAM"/>
</dbReference>
<dbReference type="KEGG" id="tcd:AAIA72_00245"/>
<dbReference type="GO" id="GO:0051539">
    <property type="term" value="F:4 iron, 4 sulfur cluster binding"/>
    <property type="evidence" value="ECO:0007669"/>
    <property type="project" value="UniProtKB-UniRule"/>
</dbReference>
<dbReference type="InterPro" id="IPR013483">
    <property type="entry name" value="MoaA"/>
</dbReference>
<dbReference type="SFLD" id="SFLDS00029">
    <property type="entry name" value="Radical_SAM"/>
    <property type="match status" value="1"/>
</dbReference>
<feature type="binding site" evidence="12">
    <location>
        <position position="24"/>
    </location>
    <ligand>
        <name>GTP</name>
        <dbReference type="ChEBI" id="CHEBI:37565"/>
    </ligand>
</feature>
<feature type="binding site" evidence="12">
    <location>
        <position position="199"/>
    </location>
    <ligand>
        <name>S-adenosyl-L-methionine</name>
        <dbReference type="ChEBI" id="CHEBI:59789"/>
    </ligand>
</feature>
<dbReference type="PROSITE" id="PS51918">
    <property type="entry name" value="RADICAL_SAM"/>
    <property type="match status" value="1"/>
</dbReference>
<evidence type="ECO:0000259" key="13">
    <source>
        <dbReference type="PROSITE" id="PS51918"/>
    </source>
</evidence>
<dbReference type="PROSITE" id="PS01305">
    <property type="entry name" value="MOAA_NIFB_PQQE"/>
    <property type="match status" value="1"/>
</dbReference>
<dbReference type="PANTHER" id="PTHR22960:SF0">
    <property type="entry name" value="MOLYBDENUM COFACTOR BIOSYNTHESIS PROTEIN 1"/>
    <property type="match status" value="1"/>
</dbReference>
<dbReference type="HAMAP" id="MF_01225_B">
    <property type="entry name" value="MoaA_B"/>
    <property type="match status" value="1"/>
</dbReference>
<dbReference type="Pfam" id="PF04055">
    <property type="entry name" value="Radical_SAM"/>
    <property type="match status" value="1"/>
</dbReference>
<sequence length="337" mass="38048">MTQGKLGAQDMLIDRFGRQVTYVRLSITDRCDFRCVYCMAEDMTFLPRQQVLTLEEMYALGQAFVELGVTKIRLTGGEPLIRKNVLSLIQRLGALDGLNELVLTTNGSQLPKMAEDLRAAGVRRINISLDSLKPERFRELTRTGDLSQVLQGIEAARKAGFERIKLNAVVLKGRNDDEILDLADFALSRGLDLTFIEEMPLGHIEEHNRAEAFMPSDAIRERLQGRYRLSPSTASTGGPSRYWLAEGYESRIGFISPHSHNFCHLCNRVRVTVEGRLLLCLGNEHSVDLRAVLRRYPGDMVRLKQAIRDAMAIKPERHEFSLDGEPQIVRFMNMTGG</sequence>
<dbReference type="GO" id="GO:0046872">
    <property type="term" value="F:metal ion binding"/>
    <property type="evidence" value="ECO:0007669"/>
    <property type="project" value="UniProtKB-KW"/>
</dbReference>
<dbReference type="SFLD" id="SFLDG01386">
    <property type="entry name" value="main_SPASM_domain-containing"/>
    <property type="match status" value="1"/>
</dbReference>
<feature type="binding site" evidence="12">
    <location>
        <position position="77"/>
    </location>
    <ligand>
        <name>S-adenosyl-L-methionine</name>
        <dbReference type="ChEBI" id="CHEBI:59789"/>
    </ligand>
</feature>
<keyword evidence="3 12" id="KW-0949">S-adenosyl-L-methionine</keyword>
<feature type="binding site" evidence="12">
    <location>
        <position position="263"/>
    </location>
    <ligand>
        <name>[4Fe-4S] cluster</name>
        <dbReference type="ChEBI" id="CHEBI:49883"/>
        <label>2</label>
        <note>4Fe-4S-substrate</note>
    </ligand>
</feature>
<evidence type="ECO:0000256" key="9">
    <source>
        <dbReference type="ARBA" id="ARBA00023150"/>
    </source>
</evidence>
<feature type="binding site" evidence="12">
    <location>
        <position position="35"/>
    </location>
    <ligand>
        <name>[4Fe-4S] cluster</name>
        <dbReference type="ChEBI" id="CHEBI:49883"/>
        <label>1</label>
        <note>4Fe-4S-S-AdoMet</note>
    </ligand>
</feature>
<feature type="binding site" evidence="12">
    <location>
        <position position="104"/>
    </location>
    <ligand>
        <name>GTP</name>
        <dbReference type="ChEBI" id="CHEBI:37565"/>
    </ligand>
</feature>
<feature type="binding site" evidence="12">
    <location>
        <position position="280"/>
    </location>
    <ligand>
        <name>[4Fe-4S] cluster</name>
        <dbReference type="ChEBI" id="CHEBI:49883"/>
        <label>2</label>
        <note>4Fe-4S-substrate</note>
    </ligand>
</feature>
<dbReference type="PANTHER" id="PTHR22960">
    <property type="entry name" value="MOLYBDOPTERIN COFACTOR SYNTHESIS PROTEIN A"/>
    <property type="match status" value="1"/>
</dbReference>
<dbReference type="SMART" id="SM00729">
    <property type="entry name" value="Elp3"/>
    <property type="match status" value="1"/>
</dbReference>
<dbReference type="SFLD" id="SFLDG01067">
    <property type="entry name" value="SPASM/twitch_domain_containing"/>
    <property type="match status" value="1"/>
</dbReference>
<dbReference type="EC" id="4.1.99.22" evidence="1 12"/>
<evidence type="ECO:0000256" key="12">
    <source>
        <dbReference type="HAMAP-Rule" id="MF_01225"/>
    </source>
</evidence>
<feature type="binding site" evidence="12">
    <location>
        <position position="37"/>
    </location>
    <ligand>
        <name>S-adenosyl-L-methionine</name>
        <dbReference type="ChEBI" id="CHEBI:59789"/>
    </ligand>
</feature>
<dbReference type="CDD" id="cd21117">
    <property type="entry name" value="Twitch_MoaA"/>
    <property type="match status" value="1"/>
</dbReference>
<evidence type="ECO:0000256" key="3">
    <source>
        <dbReference type="ARBA" id="ARBA00022691"/>
    </source>
</evidence>
<accession>A0AB39UWT4</accession>
<feature type="binding site" evidence="12">
    <location>
        <position position="73"/>
    </location>
    <ligand>
        <name>GTP</name>
        <dbReference type="ChEBI" id="CHEBI:37565"/>
    </ligand>
</feature>
<feature type="binding site" evidence="12">
    <location>
        <position position="38"/>
    </location>
    <ligand>
        <name>[4Fe-4S] cluster</name>
        <dbReference type="ChEBI" id="CHEBI:49883"/>
        <label>1</label>
        <note>4Fe-4S-S-AdoMet</note>
    </ligand>
</feature>
<evidence type="ECO:0000256" key="7">
    <source>
        <dbReference type="ARBA" id="ARBA00023014"/>
    </source>
</evidence>
<dbReference type="InterPro" id="IPR050105">
    <property type="entry name" value="MoCo_biosynth_MoaA/MoaC"/>
</dbReference>
<feature type="binding site" evidence="12">
    <location>
        <begin position="268"/>
        <end position="270"/>
    </location>
    <ligand>
        <name>GTP</name>
        <dbReference type="ChEBI" id="CHEBI:37565"/>
    </ligand>
</feature>
<feature type="binding site" evidence="12">
    <location>
        <position position="128"/>
    </location>
    <ligand>
        <name>S-adenosyl-L-methionine</name>
        <dbReference type="ChEBI" id="CHEBI:59789"/>
    </ligand>
</feature>
<keyword evidence="7 12" id="KW-0411">Iron-sulfur</keyword>
<comment type="pathway">
    <text evidence="12">Cofactor biosynthesis; molybdopterin biosynthesis.</text>
</comment>
<gene>
    <name evidence="12 14" type="primary">moaA</name>
    <name evidence="14" type="ORF">AAIA72_00245</name>
</gene>
<keyword evidence="2 12" id="KW-0004">4Fe-4S</keyword>
<evidence type="ECO:0000313" key="14">
    <source>
        <dbReference type="EMBL" id="XDT72453.1"/>
    </source>
</evidence>
<name>A0AB39UWT4_9GAMM</name>
<comment type="catalytic activity">
    <reaction evidence="11 12">
        <text>GTP + AH2 + S-adenosyl-L-methionine = (8S)-3',8-cyclo-7,8-dihydroguanosine 5'-triphosphate + 5'-deoxyadenosine + L-methionine + A + H(+)</text>
        <dbReference type="Rhea" id="RHEA:49576"/>
        <dbReference type="ChEBI" id="CHEBI:13193"/>
        <dbReference type="ChEBI" id="CHEBI:15378"/>
        <dbReference type="ChEBI" id="CHEBI:17319"/>
        <dbReference type="ChEBI" id="CHEBI:17499"/>
        <dbReference type="ChEBI" id="CHEBI:37565"/>
        <dbReference type="ChEBI" id="CHEBI:57844"/>
        <dbReference type="ChEBI" id="CHEBI:59789"/>
        <dbReference type="ChEBI" id="CHEBI:131766"/>
        <dbReference type="EC" id="4.1.99.22"/>
    </reaction>
</comment>
<keyword evidence="10 12" id="KW-0456">Lyase</keyword>
<feature type="binding site" evidence="12">
    <location>
        <position position="266"/>
    </location>
    <ligand>
        <name>[4Fe-4S] cluster</name>
        <dbReference type="ChEBI" id="CHEBI:49883"/>
        <label>2</label>
        <note>4Fe-4S-substrate</note>
    </ligand>
</feature>
<feature type="binding site" evidence="12">
    <location>
        <position position="165"/>
    </location>
    <ligand>
        <name>GTP</name>
        <dbReference type="ChEBI" id="CHEBI:37565"/>
    </ligand>
</feature>
<dbReference type="GO" id="GO:0005525">
    <property type="term" value="F:GTP binding"/>
    <property type="evidence" value="ECO:0007669"/>
    <property type="project" value="UniProtKB-UniRule"/>
</dbReference>
<proteinExistence type="inferred from homology"/>
<evidence type="ECO:0000256" key="4">
    <source>
        <dbReference type="ARBA" id="ARBA00022723"/>
    </source>
</evidence>
<dbReference type="CDD" id="cd01335">
    <property type="entry name" value="Radical_SAM"/>
    <property type="match status" value="1"/>
</dbReference>
<dbReference type="InterPro" id="IPR010505">
    <property type="entry name" value="MoaA_twitch"/>
</dbReference>
<evidence type="ECO:0000256" key="1">
    <source>
        <dbReference type="ARBA" id="ARBA00012167"/>
    </source>
</evidence>
<keyword evidence="9 12" id="KW-0501">Molybdenum cofactor biosynthesis</keyword>
<comment type="subunit">
    <text evidence="12">Monomer and homodimer.</text>
</comment>
<feature type="binding site" evidence="12">
    <location>
        <position position="31"/>
    </location>
    <ligand>
        <name>[4Fe-4S] cluster</name>
        <dbReference type="ChEBI" id="CHEBI:49883"/>
        <label>1</label>
        <note>4Fe-4S-S-AdoMet</note>
    </ligand>
</feature>
<protein>
    <recommendedName>
        <fullName evidence="1 12">GTP 3',8-cyclase</fullName>
        <ecNumber evidence="1 12">4.1.99.22</ecNumber>
    </recommendedName>
    <alternativeName>
        <fullName evidence="12">Molybdenum cofactor biosynthesis protein A</fullName>
    </alternativeName>
</protein>
<dbReference type="GO" id="GO:1904047">
    <property type="term" value="F:S-adenosyl-L-methionine binding"/>
    <property type="evidence" value="ECO:0007669"/>
    <property type="project" value="UniProtKB-UniRule"/>
</dbReference>
<dbReference type="InterPro" id="IPR006638">
    <property type="entry name" value="Elp3/MiaA/NifB-like_rSAM"/>
</dbReference>
<dbReference type="Pfam" id="PF06463">
    <property type="entry name" value="Mob_synth_C"/>
    <property type="match status" value="1"/>
</dbReference>
<keyword evidence="6 12" id="KW-0408">Iron</keyword>
<feature type="domain" description="Radical SAM core" evidence="13">
    <location>
        <begin position="15"/>
        <end position="240"/>
    </location>
</feature>
<dbReference type="SUPFAM" id="SSF102114">
    <property type="entry name" value="Radical SAM enzymes"/>
    <property type="match status" value="1"/>
</dbReference>
<evidence type="ECO:0000256" key="8">
    <source>
        <dbReference type="ARBA" id="ARBA00023134"/>
    </source>
</evidence>
<evidence type="ECO:0000256" key="5">
    <source>
        <dbReference type="ARBA" id="ARBA00022741"/>
    </source>
</evidence>
<dbReference type="InterPro" id="IPR013785">
    <property type="entry name" value="Aldolase_TIM"/>
</dbReference>
<dbReference type="Gene3D" id="3.20.20.70">
    <property type="entry name" value="Aldolase class I"/>
    <property type="match status" value="1"/>
</dbReference>
<dbReference type="InterPro" id="IPR000385">
    <property type="entry name" value="MoaA_NifB_PqqE_Fe-S-bd_CS"/>
</dbReference>
<dbReference type="SFLD" id="SFLDG01383">
    <property type="entry name" value="cyclic_pyranopterin_phosphate"/>
    <property type="match status" value="1"/>
</dbReference>
<evidence type="ECO:0000256" key="10">
    <source>
        <dbReference type="ARBA" id="ARBA00023239"/>
    </source>
</evidence>
<dbReference type="RefSeq" id="WP_369601460.1">
    <property type="nucleotide sequence ID" value="NZ_CP154858.1"/>
</dbReference>
<keyword evidence="5 12" id="KW-0547">Nucleotide-binding</keyword>
<dbReference type="InterPro" id="IPR058240">
    <property type="entry name" value="rSAM_sf"/>
</dbReference>
<comment type="similarity">
    <text evidence="12">Belongs to the radical SAM superfamily. MoaA family.</text>
</comment>
<reference evidence="14" key="1">
    <citation type="submission" date="2024-05" db="EMBL/GenBank/DDBJ databases">
        <title>Genome sequencing of novel strain.</title>
        <authorList>
            <person name="Ganbat D."/>
            <person name="Ganbat S."/>
            <person name="Lee S.-J."/>
        </authorList>
    </citation>
    <scope>NUCLEOTIDE SEQUENCE</scope>
    <source>
        <strain evidence="14">SMD15-11</strain>
    </source>
</reference>
<keyword evidence="8 12" id="KW-0342">GTP-binding</keyword>
<dbReference type="AlphaFoldDB" id="A0AB39UWT4"/>
<dbReference type="EMBL" id="CP154858">
    <property type="protein sequence ID" value="XDT72453.1"/>
    <property type="molecule type" value="Genomic_DNA"/>
</dbReference>
<evidence type="ECO:0000256" key="2">
    <source>
        <dbReference type="ARBA" id="ARBA00022485"/>
    </source>
</evidence>
<dbReference type="GO" id="GO:0061798">
    <property type="term" value="F:GTP 3',8'-cyclase activity"/>
    <property type="evidence" value="ECO:0007669"/>
    <property type="project" value="UniProtKB-UniRule"/>
</dbReference>
<evidence type="ECO:0000256" key="11">
    <source>
        <dbReference type="ARBA" id="ARBA00048697"/>
    </source>
</evidence>
<evidence type="ECO:0000256" key="6">
    <source>
        <dbReference type="ARBA" id="ARBA00023004"/>
    </source>
</evidence>
<dbReference type="GO" id="GO:0006777">
    <property type="term" value="P:Mo-molybdopterin cofactor biosynthetic process"/>
    <property type="evidence" value="ECO:0007669"/>
    <property type="project" value="UniProtKB-UniRule"/>
</dbReference>
<dbReference type="NCBIfam" id="TIGR02666">
    <property type="entry name" value="moaA"/>
    <property type="match status" value="1"/>
</dbReference>
<organism evidence="14">
    <name type="scientific">Thermohahella caldifontis</name>
    <dbReference type="NCBI Taxonomy" id="3142973"/>
    <lineage>
        <taxon>Bacteria</taxon>
        <taxon>Pseudomonadati</taxon>
        <taxon>Pseudomonadota</taxon>
        <taxon>Gammaproteobacteria</taxon>
        <taxon>Oceanospirillales</taxon>
        <taxon>Hahellaceae</taxon>
        <taxon>Thermohahella</taxon>
    </lineage>
</organism>
<dbReference type="InterPro" id="IPR040064">
    <property type="entry name" value="MoaA-like"/>
</dbReference>